<feature type="non-terminal residue" evidence="1">
    <location>
        <position position="1"/>
    </location>
</feature>
<protein>
    <submittedName>
        <fullName evidence="1">Uncharacterized protein</fullName>
    </submittedName>
</protein>
<reference evidence="1" key="1">
    <citation type="submission" date="2018-05" db="EMBL/GenBank/DDBJ databases">
        <authorList>
            <person name="Lanie J.A."/>
            <person name="Ng W.-L."/>
            <person name="Kazmierczak K.M."/>
            <person name="Andrzejewski T.M."/>
            <person name="Davidsen T.M."/>
            <person name="Wayne K.J."/>
            <person name="Tettelin H."/>
            <person name="Glass J.I."/>
            <person name="Rusch D."/>
            <person name="Podicherti R."/>
            <person name="Tsui H.-C.T."/>
            <person name="Winkler M.E."/>
        </authorList>
    </citation>
    <scope>NUCLEOTIDE SEQUENCE</scope>
</reference>
<organism evidence="1">
    <name type="scientific">marine metagenome</name>
    <dbReference type="NCBI Taxonomy" id="408172"/>
    <lineage>
        <taxon>unclassified sequences</taxon>
        <taxon>metagenomes</taxon>
        <taxon>ecological metagenomes</taxon>
    </lineage>
</organism>
<accession>A0A382FY37</accession>
<proteinExistence type="predicted"/>
<dbReference type="AlphaFoldDB" id="A0A382FY37"/>
<name>A0A382FY37_9ZZZZ</name>
<gene>
    <name evidence="1" type="ORF">METZ01_LOCUS220148</name>
</gene>
<sequence length="70" mass="8293">VTNYYIESMFEIFTPDQIVERTGLTSDEVIDSFRLSLRKESLTEQYSETCEIRVEMFSAHWSKNYVVGSW</sequence>
<evidence type="ECO:0000313" key="1">
    <source>
        <dbReference type="EMBL" id="SVB67294.1"/>
    </source>
</evidence>
<dbReference type="EMBL" id="UINC01052219">
    <property type="protein sequence ID" value="SVB67294.1"/>
    <property type="molecule type" value="Genomic_DNA"/>
</dbReference>